<dbReference type="PROSITE" id="PS51186">
    <property type="entry name" value="GNAT"/>
    <property type="match status" value="1"/>
</dbReference>
<gene>
    <name evidence="4" type="ordered locus">Rcas_0723</name>
</gene>
<evidence type="ECO:0000256" key="1">
    <source>
        <dbReference type="ARBA" id="ARBA00022679"/>
    </source>
</evidence>
<keyword evidence="1 4" id="KW-0808">Transferase</keyword>
<keyword evidence="2" id="KW-0012">Acyltransferase</keyword>
<dbReference type="CDD" id="cd04301">
    <property type="entry name" value="NAT_SF"/>
    <property type="match status" value="1"/>
</dbReference>
<dbReference type="Pfam" id="PF00583">
    <property type="entry name" value="Acetyltransf_1"/>
    <property type="match status" value="1"/>
</dbReference>
<reference evidence="4 5" key="1">
    <citation type="submission" date="2007-08" db="EMBL/GenBank/DDBJ databases">
        <title>Complete sequence of Roseiflexus castenholzii DSM 13941.</title>
        <authorList>
            <consortium name="US DOE Joint Genome Institute"/>
            <person name="Copeland A."/>
            <person name="Lucas S."/>
            <person name="Lapidus A."/>
            <person name="Barry K."/>
            <person name="Glavina del Rio T."/>
            <person name="Dalin E."/>
            <person name="Tice H."/>
            <person name="Pitluck S."/>
            <person name="Thompson L.S."/>
            <person name="Brettin T."/>
            <person name="Bruce D."/>
            <person name="Detter J.C."/>
            <person name="Han C."/>
            <person name="Tapia R."/>
            <person name="Schmutz J."/>
            <person name="Larimer F."/>
            <person name="Land M."/>
            <person name="Hauser L."/>
            <person name="Kyrpides N."/>
            <person name="Mikhailova N."/>
            <person name="Bryant D.A."/>
            <person name="Hanada S."/>
            <person name="Tsukatani Y."/>
            <person name="Richardson P."/>
        </authorList>
    </citation>
    <scope>NUCLEOTIDE SEQUENCE [LARGE SCALE GENOMIC DNA]</scope>
    <source>
        <strain evidence="5">DSM 13941 / HLO8</strain>
    </source>
</reference>
<dbReference type="HOGENOM" id="CLU_1282426_0_0_0"/>
<protein>
    <submittedName>
        <fullName evidence="4">GCN5-related N-acetyltransferase</fullName>
    </submittedName>
</protein>
<dbReference type="KEGG" id="rca:Rcas_0723"/>
<feature type="domain" description="N-acetyltransferase" evidence="3">
    <location>
        <begin position="44"/>
        <end position="244"/>
    </location>
</feature>
<dbReference type="Gene3D" id="3.40.630.30">
    <property type="match status" value="1"/>
</dbReference>
<dbReference type="InterPro" id="IPR050832">
    <property type="entry name" value="Bact_Acetyltransf"/>
</dbReference>
<dbReference type="InterPro" id="IPR000182">
    <property type="entry name" value="GNAT_dom"/>
</dbReference>
<evidence type="ECO:0000259" key="3">
    <source>
        <dbReference type="PROSITE" id="PS51186"/>
    </source>
</evidence>
<organism evidence="4 5">
    <name type="scientific">Roseiflexus castenholzii (strain DSM 13941 / HLO8)</name>
    <dbReference type="NCBI Taxonomy" id="383372"/>
    <lineage>
        <taxon>Bacteria</taxon>
        <taxon>Bacillati</taxon>
        <taxon>Chloroflexota</taxon>
        <taxon>Chloroflexia</taxon>
        <taxon>Chloroflexales</taxon>
        <taxon>Roseiflexineae</taxon>
        <taxon>Roseiflexaceae</taxon>
        <taxon>Roseiflexus</taxon>
    </lineage>
</organism>
<evidence type="ECO:0000256" key="2">
    <source>
        <dbReference type="ARBA" id="ARBA00023315"/>
    </source>
</evidence>
<proteinExistence type="predicted"/>
<sequence length="244" mass="27301">MRYRCVCLARRRFSAAFRDLPTAHGGLNGMLTISRVVTPALIPLQIRAARMDDIYPILRLHCEAFADKFGAAFGVHGTARGIEAMAEAWRRQGRSALRGMFVAESNGLVVGTVSLRTWDTASDTSGAAELAFHQVLGVWGAVRSIFALSLLEHAIERSEGYITDVAVLARYRRNGIARALLDHVEQEARQRGKRFLGLYVSASNTPARRLYASVGFVDHRTRRSWLAALILRQRTWIYMRKELG</sequence>
<dbReference type="PANTHER" id="PTHR43877:SF2">
    <property type="entry name" value="AMINOALKYLPHOSPHONATE N-ACETYLTRANSFERASE-RELATED"/>
    <property type="match status" value="1"/>
</dbReference>
<dbReference type="AlphaFoldDB" id="A7NH97"/>
<name>A7NH97_ROSCS</name>
<evidence type="ECO:0000313" key="5">
    <source>
        <dbReference type="Proteomes" id="UP000000263"/>
    </source>
</evidence>
<keyword evidence="5" id="KW-1185">Reference proteome</keyword>
<evidence type="ECO:0000313" key="4">
    <source>
        <dbReference type="EMBL" id="ABU56844.1"/>
    </source>
</evidence>
<dbReference type="RefSeq" id="WP_012119274.1">
    <property type="nucleotide sequence ID" value="NC_009767.1"/>
</dbReference>
<dbReference type="STRING" id="383372.Rcas_0723"/>
<dbReference type="InterPro" id="IPR016181">
    <property type="entry name" value="Acyl_CoA_acyltransferase"/>
</dbReference>
<dbReference type="SUPFAM" id="SSF55729">
    <property type="entry name" value="Acyl-CoA N-acyltransferases (Nat)"/>
    <property type="match status" value="1"/>
</dbReference>
<dbReference type="GO" id="GO:0016747">
    <property type="term" value="F:acyltransferase activity, transferring groups other than amino-acyl groups"/>
    <property type="evidence" value="ECO:0007669"/>
    <property type="project" value="InterPro"/>
</dbReference>
<dbReference type="Proteomes" id="UP000000263">
    <property type="component" value="Chromosome"/>
</dbReference>
<dbReference type="PANTHER" id="PTHR43877">
    <property type="entry name" value="AMINOALKYLPHOSPHONATE N-ACETYLTRANSFERASE-RELATED-RELATED"/>
    <property type="match status" value="1"/>
</dbReference>
<dbReference type="eggNOG" id="COG0456">
    <property type="taxonomic scope" value="Bacteria"/>
</dbReference>
<accession>A7NH97</accession>
<dbReference type="EMBL" id="CP000804">
    <property type="protein sequence ID" value="ABU56844.1"/>
    <property type="molecule type" value="Genomic_DNA"/>
</dbReference>